<comment type="caution">
    <text evidence="1">The sequence shown here is derived from an EMBL/GenBank/DDBJ whole genome shotgun (WGS) entry which is preliminary data.</text>
</comment>
<dbReference type="PATRIC" id="fig|405446.3.peg.1581"/>
<dbReference type="AlphaFoldDB" id="A0A0R0CEA6"/>
<dbReference type="Proteomes" id="UP000051863">
    <property type="component" value="Unassembled WGS sequence"/>
</dbReference>
<evidence type="ECO:0000313" key="2">
    <source>
        <dbReference type="Proteomes" id="UP000051863"/>
    </source>
</evidence>
<gene>
    <name evidence="1" type="ORF">ABB27_10450</name>
</gene>
<dbReference type="EMBL" id="LDJJ01000033">
    <property type="protein sequence ID" value="KRG67270.1"/>
    <property type="molecule type" value="Genomic_DNA"/>
</dbReference>
<protein>
    <submittedName>
        <fullName evidence="1">Uncharacterized protein</fullName>
    </submittedName>
</protein>
<accession>A0A0R0CEA6</accession>
<dbReference type="RefSeq" id="WP_057628637.1">
    <property type="nucleotide sequence ID" value="NZ_LDJJ01000033.1"/>
</dbReference>
<keyword evidence="2" id="KW-1185">Reference proteome</keyword>
<proteinExistence type="predicted"/>
<name>A0A0R0CEA6_9GAMM</name>
<sequence length="168" mass="18763">MKSFIGIVVLVVVLAVCASVYLRGGNKINRDQVRALYQRTDLAIAASDDKPLCEMLSEDYVQTTVTKTETAQAEESHDRAQSCAALAQSMQQLRQLREMFGGRMPLRYEQTVGDISIASDGRSAEVEVSAIVEMAGMRMVSRGRDTVERRRWRTYLTSSRAVTHVGRM</sequence>
<evidence type="ECO:0000313" key="1">
    <source>
        <dbReference type="EMBL" id="KRG67270.1"/>
    </source>
</evidence>
<organism evidence="1 2">
    <name type="scientific">Stenotrophomonas terrae</name>
    <dbReference type="NCBI Taxonomy" id="405446"/>
    <lineage>
        <taxon>Bacteria</taxon>
        <taxon>Pseudomonadati</taxon>
        <taxon>Pseudomonadota</taxon>
        <taxon>Gammaproteobacteria</taxon>
        <taxon>Lysobacterales</taxon>
        <taxon>Lysobacteraceae</taxon>
        <taxon>Stenotrophomonas</taxon>
    </lineage>
</organism>
<reference evidence="1 2" key="1">
    <citation type="submission" date="2015-05" db="EMBL/GenBank/DDBJ databases">
        <title>Genome sequencing and analysis of members of genus Stenotrophomonas.</title>
        <authorList>
            <person name="Patil P.P."/>
            <person name="Midha S."/>
            <person name="Patil P.B."/>
        </authorList>
    </citation>
    <scope>NUCLEOTIDE SEQUENCE [LARGE SCALE GENOMIC DNA]</scope>
    <source>
        <strain evidence="1 2">DSM 18941</strain>
    </source>
</reference>
<dbReference type="OrthoDB" id="6039081at2"/>